<protein>
    <submittedName>
        <fullName evidence="2">Uncharacterized protein</fullName>
    </submittedName>
</protein>
<accession>A0ABP9VYY5</accession>
<reference evidence="2 3" key="1">
    <citation type="submission" date="2024-02" db="EMBL/GenBank/DDBJ databases">
        <title>Rhodopirellula caenicola NBRC 110016.</title>
        <authorList>
            <person name="Ichikawa N."/>
            <person name="Katano-Makiyama Y."/>
            <person name="Hidaka K."/>
        </authorList>
    </citation>
    <scope>NUCLEOTIDE SEQUENCE [LARGE SCALE GENOMIC DNA]</scope>
    <source>
        <strain evidence="2 3">NBRC 110016</strain>
    </source>
</reference>
<sequence length="334" mass="36839">MFPVAKLVKSFGTHHRRPAFQAGTATAQTPHDRRTRLSRSDTLITAQRNRLGKPSDNVPRSETCQKFRHPPSRPAFQVGTATAQTPHDRRTRYPRSDTLITPHATGLESRATMFPVAKLVKSFGTHHCRPAFQVGTATAQTHHDRCPQFSRADNPTTPHALGLESRVTMFPVAKLVKSFGTHHCRPAFQAGAVTAQTPHDRCTRFSRSDNPTTPHAIGLESRATLFPVAKLVKSFGTPHCRPAFQAGTATAQTPHDRRTRFSRVNNPTTPHAIGLESRATMFPVAKLVISFGTHHCRPAFQAGTATAHTPHDRCTRYSRSDTLPIAHAKGLLIY</sequence>
<keyword evidence="3" id="KW-1185">Reference proteome</keyword>
<feature type="region of interest" description="Disordered" evidence="1">
    <location>
        <begin position="15"/>
        <end position="94"/>
    </location>
</feature>
<organism evidence="2 3">
    <name type="scientific">Novipirellula caenicola</name>
    <dbReference type="NCBI Taxonomy" id="1536901"/>
    <lineage>
        <taxon>Bacteria</taxon>
        <taxon>Pseudomonadati</taxon>
        <taxon>Planctomycetota</taxon>
        <taxon>Planctomycetia</taxon>
        <taxon>Pirellulales</taxon>
        <taxon>Pirellulaceae</taxon>
        <taxon>Novipirellula</taxon>
    </lineage>
</organism>
<feature type="region of interest" description="Disordered" evidence="1">
    <location>
        <begin position="248"/>
        <end position="270"/>
    </location>
</feature>
<evidence type="ECO:0000313" key="3">
    <source>
        <dbReference type="Proteomes" id="UP001416858"/>
    </source>
</evidence>
<dbReference type="EMBL" id="BAABRO010000022">
    <property type="protein sequence ID" value="GAA5510345.1"/>
    <property type="molecule type" value="Genomic_DNA"/>
</dbReference>
<proteinExistence type="predicted"/>
<dbReference type="Proteomes" id="UP001416858">
    <property type="component" value="Unassembled WGS sequence"/>
</dbReference>
<evidence type="ECO:0000256" key="1">
    <source>
        <dbReference type="SAM" id="MobiDB-lite"/>
    </source>
</evidence>
<evidence type="ECO:0000313" key="2">
    <source>
        <dbReference type="EMBL" id="GAA5510345.1"/>
    </source>
</evidence>
<gene>
    <name evidence="2" type="ORF">Rcae01_05853</name>
</gene>
<name>A0ABP9VYY5_9BACT</name>
<comment type="caution">
    <text evidence="2">The sequence shown here is derived from an EMBL/GenBank/DDBJ whole genome shotgun (WGS) entry which is preliminary data.</text>
</comment>